<name>A0A9W7D081_9STRA</name>
<reference evidence="3" key="1">
    <citation type="submission" date="2023-04" db="EMBL/GenBank/DDBJ databases">
        <title>Phytophthora fragariaefolia NBRC 109709.</title>
        <authorList>
            <person name="Ichikawa N."/>
            <person name="Sato H."/>
            <person name="Tonouchi N."/>
        </authorList>
    </citation>
    <scope>NUCLEOTIDE SEQUENCE</scope>
    <source>
        <strain evidence="3">NBRC 109709</strain>
    </source>
</reference>
<dbReference type="PANTHER" id="PTHR31569">
    <property type="entry name" value="SWIM-TYPE DOMAIN-CONTAINING PROTEIN"/>
    <property type="match status" value="1"/>
</dbReference>
<proteinExistence type="predicted"/>
<sequence length="307" mass="35815">MSHDIFGKGQFVQHAVVQNERRTTLLTVLEEFKRNNPWWRRIHCILIDKDFTEISVLKVAFPDARLLLCQFHISVREYHVPTMVSCPGRNSSGIVNMLVYVRTEREFKKYRGYLNYIMNIGRSAEGVVSQLRFGDSQLGTGTTELGIGSGIEASWKQLKYLVNSFMCVDECVVSIMCYQDQEEKKFMSCLYKLSVVHNPKQDRKMQFISNLVSKHACELIYHQFTYAITRAKYKYCEPVPNMCLLQHDIDEEDVLDEPRCEYSVTKRDWSCSCYFTSSRLLPCHHVFFLRKSLGCENIIPTQLLNPR</sequence>
<dbReference type="InterPro" id="IPR007527">
    <property type="entry name" value="Znf_SWIM"/>
</dbReference>
<dbReference type="AlphaFoldDB" id="A0A9W7D081"/>
<dbReference type="GO" id="GO:0008270">
    <property type="term" value="F:zinc ion binding"/>
    <property type="evidence" value="ECO:0007669"/>
    <property type="project" value="UniProtKB-KW"/>
</dbReference>
<protein>
    <submittedName>
        <fullName evidence="3">Unnamed protein product</fullName>
    </submittedName>
</protein>
<organism evidence="3 4">
    <name type="scientific">Phytophthora fragariaefolia</name>
    <dbReference type="NCBI Taxonomy" id="1490495"/>
    <lineage>
        <taxon>Eukaryota</taxon>
        <taxon>Sar</taxon>
        <taxon>Stramenopiles</taxon>
        <taxon>Oomycota</taxon>
        <taxon>Peronosporomycetes</taxon>
        <taxon>Peronosporales</taxon>
        <taxon>Peronosporaceae</taxon>
        <taxon>Phytophthora</taxon>
    </lineage>
</organism>
<gene>
    <name evidence="3" type="ORF">Pfra01_002000200</name>
</gene>
<dbReference type="PROSITE" id="PS50966">
    <property type="entry name" value="ZF_SWIM"/>
    <property type="match status" value="1"/>
</dbReference>
<dbReference type="InterPro" id="IPR048324">
    <property type="entry name" value="ZSWIM1-3_RNaseH-like"/>
</dbReference>
<feature type="domain" description="SWIM-type" evidence="2">
    <location>
        <begin position="262"/>
        <end position="294"/>
    </location>
</feature>
<keyword evidence="1" id="KW-0863">Zinc-finger</keyword>
<keyword evidence="4" id="KW-1185">Reference proteome</keyword>
<dbReference type="EMBL" id="BSXT01002663">
    <property type="protein sequence ID" value="GMF50233.1"/>
    <property type="molecule type" value="Genomic_DNA"/>
</dbReference>
<dbReference type="OrthoDB" id="125488at2759"/>
<dbReference type="InterPro" id="IPR052579">
    <property type="entry name" value="Zinc_finger_SWIM"/>
</dbReference>
<evidence type="ECO:0000256" key="1">
    <source>
        <dbReference type="PROSITE-ProRule" id="PRU00325"/>
    </source>
</evidence>
<dbReference type="Proteomes" id="UP001165121">
    <property type="component" value="Unassembled WGS sequence"/>
</dbReference>
<keyword evidence="1" id="KW-0479">Metal-binding</keyword>
<keyword evidence="1" id="KW-0862">Zinc</keyword>
<evidence type="ECO:0000313" key="4">
    <source>
        <dbReference type="Proteomes" id="UP001165121"/>
    </source>
</evidence>
<evidence type="ECO:0000259" key="2">
    <source>
        <dbReference type="PROSITE" id="PS50966"/>
    </source>
</evidence>
<comment type="caution">
    <text evidence="3">The sequence shown here is derived from an EMBL/GenBank/DDBJ whole genome shotgun (WGS) entry which is preliminary data.</text>
</comment>
<accession>A0A9W7D081</accession>
<dbReference type="PANTHER" id="PTHR31569:SF4">
    <property type="entry name" value="SWIM-TYPE DOMAIN-CONTAINING PROTEIN"/>
    <property type="match status" value="1"/>
</dbReference>
<evidence type="ECO:0000313" key="3">
    <source>
        <dbReference type="EMBL" id="GMF50233.1"/>
    </source>
</evidence>
<dbReference type="Pfam" id="PF21056">
    <property type="entry name" value="ZSWIM1-3_RNaseH-like"/>
    <property type="match status" value="1"/>
</dbReference>